<evidence type="ECO:0000256" key="2">
    <source>
        <dbReference type="ARBA" id="ARBA00012483"/>
    </source>
</evidence>
<dbReference type="GO" id="GO:0008270">
    <property type="term" value="F:zinc ion binding"/>
    <property type="evidence" value="ECO:0007669"/>
    <property type="project" value="UniProtKB-KW"/>
</dbReference>
<dbReference type="InterPro" id="IPR013083">
    <property type="entry name" value="Znf_RING/FYVE/PHD"/>
</dbReference>
<accession>A0A2P6P652</accession>
<keyword evidence="5" id="KW-0862">Zinc</keyword>
<dbReference type="GO" id="GO:0016567">
    <property type="term" value="P:protein ubiquitination"/>
    <property type="evidence" value="ECO:0007669"/>
    <property type="project" value="TreeGrafter"/>
</dbReference>
<proteinExistence type="predicted"/>
<comment type="caution">
    <text evidence="9">The sequence shown here is derived from an EMBL/GenBank/DDBJ whole genome shotgun (WGS) entry which is preliminary data.</text>
</comment>
<gene>
    <name evidence="9" type="ORF">RchiOBHm_Chr7g0194391</name>
</gene>
<keyword evidence="3" id="KW-0479">Metal-binding</keyword>
<protein>
    <recommendedName>
        <fullName evidence="2">RING-type E3 ubiquitin transferase</fullName>
        <ecNumber evidence="2">2.3.2.27</ecNumber>
    </recommendedName>
</protein>
<evidence type="ECO:0000256" key="7">
    <source>
        <dbReference type="SAM" id="MobiDB-lite"/>
    </source>
</evidence>
<dbReference type="AlphaFoldDB" id="A0A2P6P652"/>
<feature type="region of interest" description="Disordered" evidence="7">
    <location>
        <begin position="1"/>
        <end position="28"/>
    </location>
</feature>
<keyword evidence="4 6" id="KW-0863">Zinc-finger</keyword>
<dbReference type="Pfam" id="PF13639">
    <property type="entry name" value="zf-RING_2"/>
    <property type="match status" value="1"/>
</dbReference>
<keyword evidence="10" id="KW-1185">Reference proteome</keyword>
<evidence type="ECO:0000256" key="1">
    <source>
        <dbReference type="ARBA" id="ARBA00000900"/>
    </source>
</evidence>
<dbReference type="Gene3D" id="3.30.40.10">
    <property type="entry name" value="Zinc/RING finger domain, C3HC4 (zinc finger)"/>
    <property type="match status" value="1"/>
</dbReference>
<dbReference type="SMART" id="SM00184">
    <property type="entry name" value="RING"/>
    <property type="match status" value="1"/>
</dbReference>
<dbReference type="EC" id="2.3.2.27" evidence="2"/>
<dbReference type="Gramene" id="PRQ17382">
    <property type="protein sequence ID" value="PRQ17382"/>
    <property type="gene ID" value="RchiOBHm_Chr7g0194391"/>
</dbReference>
<evidence type="ECO:0000259" key="8">
    <source>
        <dbReference type="PROSITE" id="PS50089"/>
    </source>
</evidence>
<dbReference type="PANTHER" id="PTHR15710">
    <property type="entry name" value="E3 UBIQUITIN-PROTEIN LIGASE PRAJA"/>
    <property type="match status" value="1"/>
</dbReference>
<dbReference type="PANTHER" id="PTHR15710:SF229">
    <property type="entry name" value="E3 UBIQUITIN-PROTEIN LIGASE RNF181-LIKE"/>
    <property type="match status" value="1"/>
</dbReference>
<dbReference type="SUPFAM" id="SSF57850">
    <property type="entry name" value="RING/U-box"/>
    <property type="match status" value="1"/>
</dbReference>
<dbReference type="PROSITE" id="PS50089">
    <property type="entry name" value="ZF_RING_2"/>
    <property type="match status" value="1"/>
</dbReference>
<organism evidence="9 10">
    <name type="scientific">Rosa chinensis</name>
    <name type="common">China rose</name>
    <dbReference type="NCBI Taxonomy" id="74649"/>
    <lineage>
        <taxon>Eukaryota</taxon>
        <taxon>Viridiplantae</taxon>
        <taxon>Streptophyta</taxon>
        <taxon>Embryophyta</taxon>
        <taxon>Tracheophyta</taxon>
        <taxon>Spermatophyta</taxon>
        <taxon>Magnoliopsida</taxon>
        <taxon>eudicotyledons</taxon>
        <taxon>Gunneridae</taxon>
        <taxon>Pentapetalae</taxon>
        <taxon>rosids</taxon>
        <taxon>fabids</taxon>
        <taxon>Rosales</taxon>
        <taxon>Rosaceae</taxon>
        <taxon>Rosoideae</taxon>
        <taxon>Rosoideae incertae sedis</taxon>
        <taxon>Rosa</taxon>
    </lineage>
</organism>
<reference evidence="9 10" key="1">
    <citation type="journal article" date="2018" name="Nat. Genet.">
        <title>The Rosa genome provides new insights in the design of modern roses.</title>
        <authorList>
            <person name="Bendahmane M."/>
        </authorList>
    </citation>
    <scope>NUCLEOTIDE SEQUENCE [LARGE SCALE GENOMIC DNA]</scope>
    <source>
        <strain evidence="10">cv. Old Blush</strain>
    </source>
</reference>
<evidence type="ECO:0000256" key="5">
    <source>
        <dbReference type="ARBA" id="ARBA00022833"/>
    </source>
</evidence>
<dbReference type="GO" id="GO:0005737">
    <property type="term" value="C:cytoplasm"/>
    <property type="evidence" value="ECO:0007669"/>
    <property type="project" value="TreeGrafter"/>
</dbReference>
<sequence length="298" mass="33377">MSTERRYFSSSVTQTHPRDPRTGPGVKIPRGADTRISFRFCKVFGRSWIDAPDATVFDAPKFEAKRVITVLLSAVRKSSKRRYYTKIIVENLSSIGVPLHEQDTIIESVFTLAEVAIPGMPILVRVGEVTVCLLDSASNLGIGDVTCPLWCNGRYVDDRQGMYQRLEMEAMYSDVPKLIPATESSIEGLEKVRLDNLEDAVRQMPCTICMEGLDHFDAAEEGTDHQHMIACLPCSHTYHGDCIVQWLKTNYVCPLCRSPIVEEGEPSKAPLRLHWPMLMMSAVGMLTATLTPRLLNRS</sequence>
<comment type="catalytic activity">
    <reaction evidence="1">
        <text>S-ubiquitinyl-[E2 ubiquitin-conjugating enzyme]-L-cysteine + [acceptor protein]-L-lysine = [E2 ubiquitin-conjugating enzyme]-L-cysteine + N(6)-ubiquitinyl-[acceptor protein]-L-lysine.</text>
        <dbReference type="EC" id="2.3.2.27"/>
    </reaction>
</comment>
<dbReference type="EMBL" id="PDCK01000045">
    <property type="protein sequence ID" value="PRQ17382.1"/>
    <property type="molecule type" value="Genomic_DNA"/>
</dbReference>
<dbReference type="Proteomes" id="UP000238479">
    <property type="component" value="Chromosome 7"/>
</dbReference>
<feature type="domain" description="RING-type" evidence="8">
    <location>
        <begin position="206"/>
        <end position="257"/>
    </location>
</feature>
<evidence type="ECO:0000313" key="10">
    <source>
        <dbReference type="Proteomes" id="UP000238479"/>
    </source>
</evidence>
<evidence type="ECO:0000313" key="9">
    <source>
        <dbReference type="EMBL" id="PRQ17382.1"/>
    </source>
</evidence>
<dbReference type="InterPro" id="IPR001841">
    <property type="entry name" value="Znf_RING"/>
</dbReference>
<evidence type="ECO:0000256" key="4">
    <source>
        <dbReference type="ARBA" id="ARBA00022771"/>
    </source>
</evidence>
<name>A0A2P6P652_ROSCH</name>
<dbReference type="GO" id="GO:0061630">
    <property type="term" value="F:ubiquitin protein ligase activity"/>
    <property type="evidence" value="ECO:0007669"/>
    <property type="project" value="UniProtKB-EC"/>
</dbReference>
<evidence type="ECO:0000256" key="3">
    <source>
        <dbReference type="ARBA" id="ARBA00022723"/>
    </source>
</evidence>
<evidence type="ECO:0000256" key="6">
    <source>
        <dbReference type="PROSITE-ProRule" id="PRU00175"/>
    </source>
</evidence>